<name>A0A7N4P838_SARHA</name>
<dbReference type="InterPro" id="IPR013106">
    <property type="entry name" value="Ig_V-set"/>
</dbReference>
<dbReference type="SMART" id="SM00409">
    <property type="entry name" value="IG"/>
    <property type="match status" value="1"/>
</dbReference>
<dbReference type="InterPro" id="IPR050150">
    <property type="entry name" value="IgV_Light_Chain"/>
</dbReference>
<keyword evidence="4" id="KW-1185">Reference proteome</keyword>
<dbReference type="InterPro" id="IPR036179">
    <property type="entry name" value="Ig-like_dom_sf"/>
</dbReference>
<dbReference type="SUPFAM" id="SSF48726">
    <property type="entry name" value="Immunoglobulin"/>
    <property type="match status" value="1"/>
</dbReference>
<protein>
    <recommendedName>
        <fullName evidence="2">Ig-like domain-containing protein</fullName>
    </recommendedName>
</protein>
<dbReference type="InParanoid" id="A0A7N4P838"/>
<evidence type="ECO:0000313" key="3">
    <source>
        <dbReference type="Ensembl" id="ENSSHAP00000033111.1"/>
    </source>
</evidence>
<dbReference type="InterPro" id="IPR013783">
    <property type="entry name" value="Ig-like_fold"/>
</dbReference>
<dbReference type="Proteomes" id="UP000007648">
    <property type="component" value="Unassembled WGS sequence"/>
</dbReference>
<dbReference type="Ensembl" id="ENSSHAT00000047899.1">
    <property type="protein sequence ID" value="ENSSHAP00000033111.1"/>
    <property type="gene ID" value="ENSSHAG00000026617.1"/>
</dbReference>
<evidence type="ECO:0000259" key="2">
    <source>
        <dbReference type="PROSITE" id="PS50835"/>
    </source>
</evidence>
<reference evidence="3" key="2">
    <citation type="submission" date="2025-08" db="UniProtKB">
        <authorList>
            <consortium name="Ensembl"/>
        </authorList>
    </citation>
    <scope>IDENTIFICATION</scope>
</reference>
<evidence type="ECO:0000313" key="4">
    <source>
        <dbReference type="Proteomes" id="UP000007648"/>
    </source>
</evidence>
<sequence>MGSQAQMLFLLLFWIPDARGAIVLTQSPASLAASPGERVTIIHWYQQKPGQAPKYMIKYASTLLPGVPARFSGSGSGTDFSLTISNMEAEDAAVYYCQQSNNYPPTVIQSRTKTCSCSVRYHCPKGFSFSSAGMGAACLGSWGGGF</sequence>
<dbReference type="AlphaFoldDB" id="A0A7N4P838"/>
<feature type="signal peptide" evidence="1">
    <location>
        <begin position="1"/>
        <end position="20"/>
    </location>
</feature>
<proteinExistence type="predicted"/>
<dbReference type="PANTHER" id="PTHR23267">
    <property type="entry name" value="IMMUNOGLOBULIN LIGHT CHAIN"/>
    <property type="match status" value="1"/>
</dbReference>
<reference evidence="3" key="3">
    <citation type="submission" date="2025-09" db="UniProtKB">
        <authorList>
            <consortium name="Ensembl"/>
        </authorList>
    </citation>
    <scope>IDENTIFICATION</scope>
</reference>
<evidence type="ECO:0000256" key="1">
    <source>
        <dbReference type="SAM" id="SignalP"/>
    </source>
</evidence>
<accession>A0A7N4P838</accession>
<dbReference type="GeneTree" id="ENSGT00940000153770"/>
<dbReference type="PROSITE" id="PS50835">
    <property type="entry name" value="IG_LIKE"/>
    <property type="match status" value="1"/>
</dbReference>
<dbReference type="InterPro" id="IPR003599">
    <property type="entry name" value="Ig_sub"/>
</dbReference>
<dbReference type="Pfam" id="PF07686">
    <property type="entry name" value="V-set"/>
    <property type="match status" value="1"/>
</dbReference>
<reference evidence="3 4" key="1">
    <citation type="journal article" date="2011" name="Proc. Natl. Acad. Sci. U.S.A.">
        <title>Genetic diversity and population structure of the endangered marsupial Sarcophilus harrisii (Tasmanian devil).</title>
        <authorList>
            <person name="Miller W."/>
            <person name="Hayes V.M."/>
            <person name="Ratan A."/>
            <person name="Petersen D.C."/>
            <person name="Wittekindt N.E."/>
            <person name="Miller J."/>
            <person name="Walenz B."/>
            <person name="Knight J."/>
            <person name="Qi J."/>
            <person name="Zhao F."/>
            <person name="Wang Q."/>
            <person name="Bedoya-Reina O.C."/>
            <person name="Katiyar N."/>
            <person name="Tomsho L.P."/>
            <person name="Kasson L.M."/>
            <person name="Hardie R.A."/>
            <person name="Woodbridge P."/>
            <person name="Tindall E.A."/>
            <person name="Bertelsen M.F."/>
            <person name="Dixon D."/>
            <person name="Pyecroft S."/>
            <person name="Helgen K.M."/>
            <person name="Lesk A.M."/>
            <person name="Pringle T.H."/>
            <person name="Patterson N."/>
            <person name="Zhang Y."/>
            <person name="Kreiss A."/>
            <person name="Woods G.M."/>
            <person name="Jones M.E."/>
            <person name="Schuster S.C."/>
        </authorList>
    </citation>
    <scope>NUCLEOTIDE SEQUENCE [LARGE SCALE GENOMIC DNA]</scope>
</reference>
<dbReference type="Gene3D" id="2.60.40.10">
    <property type="entry name" value="Immunoglobulins"/>
    <property type="match status" value="1"/>
</dbReference>
<keyword evidence="1" id="KW-0732">Signal</keyword>
<feature type="domain" description="Ig-like" evidence="2">
    <location>
        <begin position="42"/>
        <end position="116"/>
    </location>
</feature>
<dbReference type="FunFam" id="2.60.40.10:FF:001230">
    <property type="entry name" value="Immunoglobulin kappa variable 8-16"/>
    <property type="match status" value="1"/>
</dbReference>
<organism evidence="3 4">
    <name type="scientific">Sarcophilus harrisii</name>
    <name type="common">Tasmanian devil</name>
    <name type="synonym">Sarcophilus laniarius</name>
    <dbReference type="NCBI Taxonomy" id="9305"/>
    <lineage>
        <taxon>Eukaryota</taxon>
        <taxon>Metazoa</taxon>
        <taxon>Chordata</taxon>
        <taxon>Craniata</taxon>
        <taxon>Vertebrata</taxon>
        <taxon>Euteleostomi</taxon>
        <taxon>Mammalia</taxon>
        <taxon>Metatheria</taxon>
        <taxon>Dasyuromorphia</taxon>
        <taxon>Dasyuridae</taxon>
        <taxon>Sarcophilus</taxon>
    </lineage>
</organism>
<dbReference type="InterPro" id="IPR007110">
    <property type="entry name" value="Ig-like_dom"/>
</dbReference>
<dbReference type="SMART" id="SM00406">
    <property type="entry name" value="IGv"/>
    <property type="match status" value="1"/>
</dbReference>
<feature type="chain" id="PRO_5029885041" description="Ig-like domain-containing protein" evidence="1">
    <location>
        <begin position="21"/>
        <end position="146"/>
    </location>
</feature>